<evidence type="ECO:0000313" key="2">
    <source>
        <dbReference type="Proteomes" id="UP001345963"/>
    </source>
</evidence>
<sequence length="86" mass="9567">ILPLRVDRKQLVEPEGVIDRHTEEIPYKAVSVSGQPIRMQLSPRWRRHLQRASASEQDSKVEVALPLPVTMATETSCPAEGTPANP</sequence>
<dbReference type="Proteomes" id="UP001345963">
    <property type="component" value="Unassembled WGS sequence"/>
</dbReference>
<dbReference type="EMBL" id="JAHUTI010065389">
    <property type="protein sequence ID" value="MED6253328.1"/>
    <property type="molecule type" value="Genomic_DNA"/>
</dbReference>
<organism evidence="1 2">
    <name type="scientific">Ataeniobius toweri</name>
    <dbReference type="NCBI Taxonomy" id="208326"/>
    <lineage>
        <taxon>Eukaryota</taxon>
        <taxon>Metazoa</taxon>
        <taxon>Chordata</taxon>
        <taxon>Craniata</taxon>
        <taxon>Vertebrata</taxon>
        <taxon>Euteleostomi</taxon>
        <taxon>Actinopterygii</taxon>
        <taxon>Neopterygii</taxon>
        <taxon>Teleostei</taxon>
        <taxon>Neoteleostei</taxon>
        <taxon>Acanthomorphata</taxon>
        <taxon>Ovalentaria</taxon>
        <taxon>Atherinomorphae</taxon>
        <taxon>Cyprinodontiformes</taxon>
        <taxon>Goodeidae</taxon>
        <taxon>Ataeniobius</taxon>
    </lineage>
</organism>
<evidence type="ECO:0000313" key="1">
    <source>
        <dbReference type="EMBL" id="MED6253328.1"/>
    </source>
</evidence>
<proteinExistence type="predicted"/>
<protein>
    <recommendedName>
        <fullName evidence="3">Vitellogenin</fullName>
    </recommendedName>
</protein>
<feature type="non-terminal residue" evidence="1">
    <location>
        <position position="1"/>
    </location>
</feature>
<comment type="caution">
    <text evidence="1">The sequence shown here is derived from an EMBL/GenBank/DDBJ whole genome shotgun (WGS) entry which is preliminary data.</text>
</comment>
<gene>
    <name evidence="1" type="ORF">ATANTOWER_026721</name>
</gene>
<evidence type="ECO:0008006" key="3">
    <source>
        <dbReference type="Google" id="ProtNLM"/>
    </source>
</evidence>
<keyword evidence="2" id="KW-1185">Reference proteome</keyword>
<name>A0ABU7BSJ1_9TELE</name>
<reference evidence="1 2" key="1">
    <citation type="submission" date="2021-07" db="EMBL/GenBank/DDBJ databases">
        <authorList>
            <person name="Palmer J.M."/>
        </authorList>
    </citation>
    <scope>NUCLEOTIDE SEQUENCE [LARGE SCALE GENOMIC DNA]</scope>
    <source>
        <strain evidence="1 2">AT_MEX2019</strain>
        <tissue evidence="1">Muscle</tissue>
    </source>
</reference>
<accession>A0ABU7BSJ1</accession>